<reference evidence="1" key="1">
    <citation type="journal article" date="2020" name="Stud. Mycol.">
        <title>101 Dothideomycetes genomes: a test case for predicting lifestyles and emergence of pathogens.</title>
        <authorList>
            <person name="Haridas S."/>
            <person name="Albert R."/>
            <person name="Binder M."/>
            <person name="Bloem J."/>
            <person name="Labutti K."/>
            <person name="Salamov A."/>
            <person name="Andreopoulos B."/>
            <person name="Baker S."/>
            <person name="Barry K."/>
            <person name="Bills G."/>
            <person name="Bluhm B."/>
            <person name="Cannon C."/>
            <person name="Castanera R."/>
            <person name="Culley D."/>
            <person name="Daum C."/>
            <person name="Ezra D."/>
            <person name="Gonzalez J."/>
            <person name="Henrissat B."/>
            <person name="Kuo A."/>
            <person name="Liang C."/>
            <person name="Lipzen A."/>
            <person name="Lutzoni F."/>
            <person name="Magnuson J."/>
            <person name="Mondo S."/>
            <person name="Nolan M."/>
            <person name="Ohm R."/>
            <person name="Pangilinan J."/>
            <person name="Park H.-J."/>
            <person name="Ramirez L."/>
            <person name="Alfaro M."/>
            <person name="Sun H."/>
            <person name="Tritt A."/>
            <person name="Yoshinaga Y."/>
            <person name="Zwiers L.-H."/>
            <person name="Turgeon B."/>
            <person name="Goodwin S."/>
            <person name="Spatafora J."/>
            <person name="Crous P."/>
            <person name="Grigoriev I."/>
        </authorList>
    </citation>
    <scope>NUCLEOTIDE SEQUENCE</scope>
    <source>
        <strain evidence="1">CBS 525.71</strain>
    </source>
</reference>
<keyword evidence="2" id="KW-1185">Reference proteome</keyword>
<accession>A0ACB6RNZ6</accession>
<evidence type="ECO:0000313" key="2">
    <source>
        <dbReference type="Proteomes" id="UP000799754"/>
    </source>
</evidence>
<dbReference type="Proteomes" id="UP000799754">
    <property type="component" value="Unassembled WGS sequence"/>
</dbReference>
<proteinExistence type="predicted"/>
<dbReference type="EMBL" id="MU006737">
    <property type="protein sequence ID" value="KAF2623432.1"/>
    <property type="molecule type" value="Genomic_DNA"/>
</dbReference>
<gene>
    <name evidence="1" type="ORF">BU25DRAFT_494378</name>
</gene>
<protein>
    <submittedName>
        <fullName evidence="1">Uncharacterized protein</fullName>
    </submittedName>
</protein>
<organism evidence="1 2">
    <name type="scientific">Macroventuria anomochaeta</name>
    <dbReference type="NCBI Taxonomy" id="301207"/>
    <lineage>
        <taxon>Eukaryota</taxon>
        <taxon>Fungi</taxon>
        <taxon>Dikarya</taxon>
        <taxon>Ascomycota</taxon>
        <taxon>Pezizomycotina</taxon>
        <taxon>Dothideomycetes</taxon>
        <taxon>Pleosporomycetidae</taxon>
        <taxon>Pleosporales</taxon>
        <taxon>Pleosporineae</taxon>
        <taxon>Didymellaceae</taxon>
        <taxon>Macroventuria</taxon>
    </lineage>
</organism>
<evidence type="ECO:0000313" key="1">
    <source>
        <dbReference type="EMBL" id="KAF2623432.1"/>
    </source>
</evidence>
<comment type="caution">
    <text evidence="1">The sequence shown here is derived from an EMBL/GenBank/DDBJ whole genome shotgun (WGS) entry which is preliminary data.</text>
</comment>
<sequence>MANYRPTYTDENDLGKRHQDVFSSLKGRILVNARAYYNHTYPHATRFDLITTSDSPSGRLDSLEYRAALIVYPNSMSREWKLLYKSNVCPPIEDAAFEICYWVEEDIKEVFDEVLEVGRYVAVRRRKKTTEPVGEWTAASAAVKKSTASATKDTTASAMKNTTASAMKNTTASAMKNTTASAMKNTTASAAYNNVGQGEATGQETLWKSKHTVRNPTIPSKDTVDTRVIEE</sequence>
<name>A0ACB6RNZ6_9PLEO</name>